<proteinExistence type="predicted"/>
<dbReference type="EMBL" id="CP060790">
    <property type="protein sequence ID" value="QNP57866.1"/>
    <property type="molecule type" value="Genomic_DNA"/>
</dbReference>
<keyword evidence="2" id="KW-1185">Reference proteome</keyword>
<organism evidence="1 2">
    <name type="scientific">Paenacidovorax monticola</name>
    <dbReference type="NCBI Taxonomy" id="1926868"/>
    <lineage>
        <taxon>Bacteria</taxon>
        <taxon>Pseudomonadati</taxon>
        <taxon>Pseudomonadota</taxon>
        <taxon>Betaproteobacteria</taxon>
        <taxon>Burkholderiales</taxon>
        <taxon>Comamonadaceae</taxon>
        <taxon>Paenacidovorax</taxon>
    </lineage>
</organism>
<reference evidence="1 2" key="1">
    <citation type="submission" date="2020-08" db="EMBL/GenBank/DDBJ databases">
        <title>Genome sequence of Acidovorax monticola KACC 19171T.</title>
        <authorList>
            <person name="Hyun D.-W."/>
            <person name="Bae J.-W."/>
        </authorList>
    </citation>
    <scope>NUCLEOTIDE SEQUENCE [LARGE SCALE GENOMIC DNA]</scope>
    <source>
        <strain evidence="1 2">KACC 19171</strain>
    </source>
</reference>
<dbReference type="Proteomes" id="UP000516057">
    <property type="component" value="Chromosome"/>
</dbReference>
<name>A0A7H0HBF0_9BURK</name>
<gene>
    <name evidence="1" type="ORF">H9L24_12080</name>
</gene>
<dbReference type="RefSeq" id="WP_187734866.1">
    <property type="nucleotide sequence ID" value="NZ_CP060790.1"/>
</dbReference>
<dbReference type="KEGG" id="amon:H9L24_12080"/>
<sequence length="143" mass="15752">MHPPPPAAPDDRFAHREAPQFFVFVKIPVQRHAFDPLHRREEQIDEALRAQGLGAVVGWGDSLGERRADGSRVAAYIRIDITVNDLGRARAALHALLPALDAPAGTEIHYTLGEQRRFDLASAMGWLLAQEPQAVRGKGPHTI</sequence>
<dbReference type="AlphaFoldDB" id="A0A7H0HBF0"/>
<accession>A0A7H0HBF0</accession>
<evidence type="ECO:0000313" key="2">
    <source>
        <dbReference type="Proteomes" id="UP000516057"/>
    </source>
</evidence>
<protein>
    <submittedName>
        <fullName evidence="1">Uncharacterized protein</fullName>
    </submittedName>
</protein>
<evidence type="ECO:0000313" key="1">
    <source>
        <dbReference type="EMBL" id="QNP57866.1"/>
    </source>
</evidence>